<dbReference type="GO" id="GO:0016020">
    <property type="term" value="C:membrane"/>
    <property type="evidence" value="ECO:0007669"/>
    <property type="project" value="InterPro"/>
</dbReference>
<keyword evidence="9" id="KW-1185">Reference proteome</keyword>
<evidence type="ECO:0000313" key="7">
    <source>
        <dbReference type="EMBL" id="BBD71820.1"/>
    </source>
</evidence>
<dbReference type="PANTHER" id="PTHR10849:SF35">
    <property type="entry name" value="FORMATE HYDROGENLYASE SUBUNIT 6-RELATED"/>
    <property type="match status" value="1"/>
</dbReference>
<dbReference type="NCBIfam" id="TIGR01971">
    <property type="entry name" value="NuoI"/>
    <property type="match status" value="1"/>
</dbReference>
<dbReference type="EMBL" id="AP018553">
    <property type="protein sequence ID" value="BBD71820.1"/>
    <property type="molecule type" value="Genomic_DNA"/>
</dbReference>
<reference evidence="9" key="2">
    <citation type="submission" date="2018-04" db="EMBL/GenBank/DDBJ databases">
        <title>Complete genome sequence of Sulfodiicoccus acidiphilus strain HS-1.</title>
        <authorList>
            <person name="Sakai H.D."/>
            <person name="Kurosawa N."/>
        </authorList>
    </citation>
    <scope>NUCLEOTIDE SEQUENCE [LARGE SCALE GENOMIC DNA]</scope>
    <source>
        <strain evidence="9">HS-1</strain>
    </source>
</reference>
<dbReference type="GO" id="GO:0051539">
    <property type="term" value="F:4 iron, 4 sulfur cluster binding"/>
    <property type="evidence" value="ECO:0007669"/>
    <property type="project" value="UniProtKB-KW"/>
</dbReference>
<dbReference type="GO" id="GO:0009060">
    <property type="term" value="P:aerobic respiration"/>
    <property type="evidence" value="ECO:0007669"/>
    <property type="project" value="TreeGrafter"/>
</dbReference>
<feature type="domain" description="4Fe-4S ferredoxin-type" evidence="6">
    <location>
        <begin position="61"/>
        <end position="90"/>
    </location>
</feature>
<dbReference type="InterPro" id="IPR010226">
    <property type="entry name" value="NADH_quinone_OxRdtase_chainI"/>
</dbReference>
<dbReference type="GO" id="GO:0003954">
    <property type="term" value="F:NADH dehydrogenase activity"/>
    <property type="evidence" value="ECO:0007669"/>
    <property type="project" value="TreeGrafter"/>
</dbReference>
<protein>
    <submittedName>
        <fullName evidence="7">NADH-quinone oxidoreductase subunit I</fullName>
    </submittedName>
</protein>
<sequence length="175" mass="19979">MDKIENKNQEKIKEYEKKNTFRLFADHVTAIATGLKYTVKPTRITLKYPEESLLLPNGYRGMLRLYKDVCIGCTLCALVCPADAMKMATDQGKKYPMINYGRCVFCGFCVDICPVDALRETGMHDAAFKNRRDLVFDPDKFNADFTQDMPTGKVVRRVKTVIDENKGIKYEPADN</sequence>
<dbReference type="SUPFAM" id="SSF54862">
    <property type="entry name" value="4Fe-4S ferredoxins"/>
    <property type="match status" value="1"/>
</dbReference>
<dbReference type="OrthoDB" id="23833at2157"/>
<reference evidence="7" key="3">
    <citation type="journal article" date="2019" name="BMC Res. Notes">
        <title>Complete genome sequence of the Sulfodiicoccus acidiphilus strain HS-1T, the first crenarchaeon that lacks polB3, isolated from an acidic hot spring in Ohwaku-dani, Hakone, Japan.</title>
        <authorList>
            <person name="Sakai H.D."/>
            <person name="Kurosawa N."/>
        </authorList>
    </citation>
    <scope>NUCLEOTIDE SEQUENCE</scope>
    <source>
        <strain evidence="7">HS-1</strain>
    </source>
</reference>
<evidence type="ECO:0000256" key="1">
    <source>
        <dbReference type="ARBA" id="ARBA00022485"/>
    </source>
</evidence>
<reference evidence="8" key="4">
    <citation type="submission" date="2020-09" db="EMBL/GenBank/DDBJ databases">
        <authorList>
            <person name="Sun Q."/>
            <person name="Ohkuma M."/>
        </authorList>
    </citation>
    <scope>NUCLEOTIDE SEQUENCE</scope>
    <source>
        <strain evidence="8">JCM 31740</strain>
    </source>
</reference>
<keyword evidence="3" id="KW-0677">Repeat</keyword>
<name>A0A348B0W8_9CREN</name>
<gene>
    <name evidence="8" type="ORF">GCM10007116_16020</name>
    <name evidence="7" type="ORF">HS1genome_0209</name>
</gene>
<dbReference type="Gene3D" id="3.30.70.3270">
    <property type="match status" value="1"/>
</dbReference>
<dbReference type="PROSITE" id="PS51379">
    <property type="entry name" value="4FE4S_FER_2"/>
    <property type="match status" value="2"/>
</dbReference>
<dbReference type="KEGG" id="sacd:HS1genome_0209"/>
<evidence type="ECO:0000256" key="2">
    <source>
        <dbReference type="ARBA" id="ARBA00022723"/>
    </source>
</evidence>
<feature type="domain" description="4Fe-4S ferredoxin-type" evidence="6">
    <location>
        <begin position="94"/>
        <end position="123"/>
    </location>
</feature>
<organism evidence="7 9">
    <name type="scientific">Sulfodiicoccus acidiphilus</name>
    <dbReference type="NCBI Taxonomy" id="1670455"/>
    <lineage>
        <taxon>Archaea</taxon>
        <taxon>Thermoproteota</taxon>
        <taxon>Thermoprotei</taxon>
        <taxon>Sulfolobales</taxon>
        <taxon>Sulfolobaceae</taxon>
        <taxon>Sulfodiicoccus</taxon>
    </lineage>
</organism>
<dbReference type="PANTHER" id="PTHR10849">
    <property type="entry name" value="NADH DEHYDROGENASE UBIQUINONE IRON-SULFUR PROTEIN 8, MITOCHONDRIAL"/>
    <property type="match status" value="1"/>
</dbReference>
<dbReference type="RefSeq" id="WP_126449139.1">
    <property type="nucleotide sequence ID" value="NZ_AP018553.1"/>
</dbReference>
<keyword evidence="5" id="KW-0411">Iron-sulfur</keyword>
<dbReference type="InterPro" id="IPR017896">
    <property type="entry name" value="4Fe4S_Fe-S-bd"/>
</dbReference>
<evidence type="ECO:0000256" key="5">
    <source>
        <dbReference type="ARBA" id="ARBA00023014"/>
    </source>
</evidence>
<dbReference type="GO" id="GO:0046872">
    <property type="term" value="F:metal ion binding"/>
    <property type="evidence" value="ECO:0007669"/>
    <property type="project" value="UniProtKB-KW"/>
</dbReference>
<dbReference type="FunFam" id="3.30.70.3270:FF:000014">
    <property type="entry name" value="NADH dehydrogenase subunit I (NuoI)"/>
    <property type="match status" value="1"/>
</dbReference>
<dbReference type="AlphaFoldDB" id="A0A348B0W8"/>
<dbReference type="Pfam" id="PF12838">
    <property type="entry name" value="Fer4_7"/>
    <property type="match status" value="1"/>
</dbReference>
<evidence type="ECO:0000259" key="6">
    <source>
        <dbReference type="PROSITE" id="PS51379"/>
    </source>
</evidence>
<dbReference type="Proteomes" id="UP000616143">
    <property type="component" value="Unassembled WGS sequence"/>
</dbReference>
<dbReference type="NCBIfam" id="NF004541">
    <property type="entry name" value="PRK05888.2-2"/>
    <property type="match status" value="1"/>
</dbReference>
<keyword evidence="1" id="KW-0004">4Fe-4S</keyword>
<accession>A0A348B0W8</accession>
<evidence type="ECO:0000256" key="3">
    <source>
        <dbReference type="ARBA" id="ARBA00022737"/>
    </source>
</evidence>
<reference evidence="8" key="1">
    <citation type="journal article" date="2014" name="Int. J. Syst. Evol. Microbiol.">
        <title>Complete genome sequence of Corynebacterium casei LMG S-19264T (=DSM 44701T), isolated from a smear-ripened cheese.</title>
        <authorList>
            <consortium name="US DOE Joint Genome Institute (JGI-PGF)"/>
            <person name="Walter F."/>
            <person name="Albersmeier A."/>
            <person name="Kalinowski J."/>
            <person name="Ruckert C."/>
        </authorList>
    </citation>
    <scope>NUCLEOTIDE SEQUENCE</scope>
    <source>
        <strain evidence="8">JCM 31740</strain>
    </source>
</reference>
<keyword evidence="4" id="KW-0408">Iron</keyword>
<keyword evidence="2" id="KW-0479">Metal-binding</keyword>
<evidence type="ECO:0000313" key="8">
    <source>
        <dbReference type="EMBL" id="GGT99389.1"/>
    </source>
</evidence>
<dbReference type="PROSITE" id="PS00198">
    <property type="entry name" value="4FE4S_FER_1"/>
    <property type="match status" value="1"/>
</dbReference>
<evidence type="ECO:0000256" key="4">
    <source>
        <dbReference type="ARBA" id="ARBA00023004"/>
    </source>
</evidence>
<evidence type="ECO:0000313" key="9">
    <source>
        <dbReference type="Proteomes" id="UP000276741"/>
    </source>
</evidence>
<dbReference type="EMBL" id="BMQS01000014">
    <property type="protein sequence ID" value="GGT99389.1"/>
    <property type="molecule type" value="Genomic_DNA"/>
</dbReference>
<dbReference type="GeneID" id="38665705"/>
<dbReference type="InterPro" id="IPR017900">
    <property type="entry name" value="4Fe4S_Fe_S_CS"/>
</dbReference>
<dbReference type="Proteomes" id="UP000276741">
    <property type="component" value="Chromosome"/>
</dbReference>
<proteinExistence type="predicted"/>